<reference evidence="7" key="1">
    <citation type="journal article" date="2015" name="J. Biotechnol.">
        <title>Complete genome sequence of the actinobacterium Streptomyces glaucescens GLA.O (DSM 40922) consisting of a linear chromosome and one linear plasmid.</title>
        <authorList>
            <person name="Ortseifen V."/>
            <person name="Winkler A."/>
            <person name="Albersmeier A."/>
            <person name="Wendler S."/>
            <person name="Puhler A."/>
            <person name="Kalinowski J."/>
            <person name="Ruckert C."/>
        </authorList>
    </citation>
    <scope>NUCLEOTIDE SEQUENCE [LARGE SCALE GENOMIC DNA]</scope>
    <source>
        <strain evidence="7">DSM 40922 / GLA O</strain>
    </source>
</reference>
<dbReference type="Pfam" id="PF01565">
    <property type="entry name" value="FAD_binding_4"/>
    <property type="match status" value="1"/>
</dbReference>
<dbReference type="InterPro" id="IPR016167">
    <property type="entry name" value="FAD-bd_PCMH_sub1"/>
</dbReference>
<keyword evidence="7" id="KW-1185">Reference proteome</keyword>
<comment type="similarity">
    <text evidence="1">Belongs to the FAD-binding oxidoreductase/transferase type 4 family.</text>
</comment>
<dbReference type="InterPro" id="IPR006094">
    <property type="entry name" value="Oxid_FAD_bind_N"/>
</dbReference>
<dbReference type="PANTHER" id="PTHR11748">
    <property type="entry name" value="D-LACTATE DEHYDROGENASE"/>
    <property type="match status" value="1"/>
</dbReference>
<dbReference type="GO" id="GO:0004458">
    <property type="term" value="F:D-lactate dehydrogenase (cytochrome) activity"/>
    <property type="evidence" value="ECO:0007669"/>
    <property type="project" value="TreeGrafter"/>
</dbReference>
<dbReference type="PROSITE" id="PS51387">
    <property type="entry name" value="FAD_PCMH"/>
    <property type="match status" value="1"/>
</dbReference>
<dbReference type="Gene3D" id="3.30.465.10">
    <property type="match status" value="1"/>
</dbReference>
<dbReference type="InterPro" id="IPR036318">
    <property type="entry name" value="FAD-bd_PCMH-like_sf"/>
</dbReference>
<dbReference type="SUPFAM" id="SSF55103">
    <property type="entry name" value="FAD-linked oxidases, C-terminal domain"/>
    <property type="match status" value="1"/>
</dbReference>
<evidence type="ECO:0000256" key="4">
    <source>
        <dbReference type="ARBA" id="ARBA00023002"/>
    </source>
</evidence>
<dbReference type="Gene3D" id="3.30.43.10">
    <property type="entry name" value="Uridine Diphospho-n-acetylenolpyruvylglucosamine Reductase, domain 2"/>
    <property type="match status" value="1"/>
</dbReference>
<organism evidence="6 7">
    <name type="scientific">Streptomyces glaucescens</name>
    <dbReference type="NCBI Taxonomy" id="1907"/>
    <lineage>
        <taxon>Bacteria</taxon>
        <taxon>Bacillati</taxon>
        <taxon>Actinomycetota</taxon>
        <taxon>Actinomycetes</taxon>
        <taxon>Kitasatosporales</taxon>
        <taxon>Streptomycetaceae</taxon>
        <taxon>Streptomyces</taxon>
    </lineage>
</organism>
<evidence type="ECO:0000259" key="5">
    <source>
        <dbReference type="PROSITE" id="PS51387"/>
    </source>
</evidence>
<dbReference type="InterPro" id="IPR016170">
    <property type="entry name" value="Cytok_DH_C_sf"/>
</dbReference>
<dbReference type="GO" id="GO:0008720">
    <property type="term" value="F:D-lactate dehydrogenase (NAD+) activity"/>
    <property type="evidence" value="ECO:0007669"/>
    <property type="project" value="TreeGrafter"/>
</dbReference>
<dbReference type="GO" id="GO:0071949">
    <property type="term" value="F:FAD binding"/>
    <property type="evidence" value="ECO:0007669"/>
    <property type="project" value="InterPro"/>
</dbReference>
<keyword evidence="3" id="KW-0274">FAD</keyword>
<dbReference type="EMBL" id="CP009438">
    <property type="protein sequence ID" value="AIS01029.1"/>
    <property type="molecule type" value="Genomic_DNA"/>
</dbReference>
<dbReference type="RefSeq" id="WP_208868941.1">
    <property type="nucleotide sequence ID" value="NZ_CP009438.1"/>
</dbReference>
<keyword evidence="4" id="KW-0560">Oxidoreductase</keyword>
<dbReference type="Proteomes" id="UP000029482">
    <property type="component" value="Chromosome"/>
</dbReference>
<accession>A0A089XCP8</accession>
<gene>
    <name evidence="6" type="ORF">SGLAU_25455</name>
</gene>
<dbReference type="AlphaFoldDB" id="A0A089XCP8"/>
<protein>
    <submittedName>
        <fullName evidence="6">Putative FAD linked oxidase</fullName>
    </submittedName>
</protein>
<name>A0A089XCP8_STRGA</name>
<feature type="domain" description="FAD-binding PCMH-type" evidence="5">
    <location>
        <begin position="32"/>
        <end position="217"/>
    </location>
</feature>
<keyword evidence="2" id="KW-0285">Flavoprotein</keyword>
<evidence type="ECO:0000256" key="2">
    <source>
        <dbReference type="ARBA" id="ARBA00022630"/>
    </source>
</evidence>
<dbReference type="GO" id="GO:1903457">
    <property type="term" value="P:lactate catabolic process"/>
    <property type="evidence" value="ECO:0007669"/>
    <property type="project" value="TreeGrafter"/>
</dbReference>
<dbReference type="KEGG" id="sgu:SGLAU_25455"/>
<sequence>MSVLPAGIPAEAIRAAGEKSKPLPPGTNVSMFRPRDIYGVVRPRTVTEVRAIVRAFAEDEGGPRLQAVSTGRNWGLGSREPARDEVVTLELGALDAVRDLDVEGGWAVIEPGVTQLRLAELLTGTGRMLNVTASSGHTSVLGNMIDRGVGLRRQRTLDLAGLEVVLPDGELIRVGWWPHGERPGAVNPQGLGPSPLALFTQSDLGIITAGVVRLLPRPEAQRVLRLGFGRDRLPEAIDELRRWTAQGLVSGVLKVYDTVSTRSYGGHGDEYVTHLCVDGTERSVEALTRVIEEEAARSGLFTRVLRSDEQPPAPDDLVARAVERLYAGDPSRNETMLRSAVGQEAEQVDAKGGGWLFFLPLIPFTGSAVAHSQDLLAQVHAETGIQPGSTINALDPDVIDLVVSFRFPRTESDAARAHRALDRTYELFAEAGFHPYRLDSEHHHWVDRLDADPAARAFVRRLKQTLDPRQVIAPGRYA</sequence>
<dbReference type="Gene3D" id="3.40.462.10">
    <property type="entry name" value="FAD-linked oxidases, C-terminal domain"/>
    <property type="match status" value="1"/>
</dbReference>
<evidence type="ECO:0000256" key="1">
    <source>
        <dbReference type="ARBA" id="ARBA00008000"/>
    </source>
</evidence>
<dbReference type="STRING" id="1907.SGLAU_25455"/>
<dbReference type="SUPFAM" id="SSF56176">
    <property type="entry name" value="FAD-binding/transporter-associated domain-like"/>
    <property type="match status" value="1"/>
</dbReference>
<dbReference type="PANTHER" id="PTHR11748:SF111">
    <property type="entry name" value="D-LACTATE DEHYDROGENASE, MITOCHONDRIAL-RELATED"/>
    <property type="match status" value="1"/>
</dbReference>
<dbReference type="InterPro" id="IPR016169">
    <property type="entry name" value="FAD-bd_PCMH_sub2"/>
</dbReference>
<proteinExistence type="inferred from homology"/>
<evidence type="ECO:0000313" key="7">
    <source>
        <dbReference type="Proteomes" id="UP000029482"/>
    </source>
</evidence>
<dbReference type="HOGENOM" id="CLU_024402_1_0_11"/>
<dbReference type="InterPro" id="IPR016166">
    <property type="entry name" value="FAD-bd_PCMH"/>
</dbReference>
<evidence type="ECO:0000313" key="6">
    <source>
        <dbReference type="EMBL" id="AIS01029.1"/>
    </source>
</evidence>
<dbReference type="eggNOG" id="COG0277">
    <property type="taxonomic scope" value="Bacteria"/>
</dbReference>
<evidence type="ECO:0000256" key="3">
    <source>
        <dbReference type="ARBA" id="ARBA00022827"/>
    </source>
</evidence>
<dbReference type="InterPro" id="IPR016164">
    <property type="entry name" value="FAD-linked_Oxase-like_C"/>
</dbReference>